<accession>A0A0B7NMJ2</accession>
<evidence type="ECO:0000259" key="3">
    <source>
        <dbReference type="Pfam" id="PF17921"/>
    </source>
</evidence>
<dbReference type="Gene3D" id="1.10.340.70">
    <property type="match status" value="1"/>
</dbReference>
<sequence>MTNAVTLVIPNPDTIYNLYTDASDIGIGACLSTMSPDGDEKPVIFLSRKLQSAGIRYPTVEKELLADQPSQRLQRWILCTQEYRVKVKQLLSRKNAVADALSRFPTKNQDEDADGEADIEAMFEHMLLEESLGGYEDWLQDLVHYFRNPGNNNTTEKTKRLSIKYYYQDNKPYRQIGARAVFVPQVQEGEAIIKQIHDSHGHFGVHASWARLYHEYWWPRSYTEMKEYVLSCRLCQLYSPVEKNPPTISVPTALKVSPYEYLYVVKGFNLDECSSNLRIKSTMKNILYAALDGLTGESQAPISRALINWFKPHSIIL</sequence>
<dbReference type="InterPro" id="IPR041577">
    <property type="entry name" value="RT_RNaseH_2"/>
</dbReference>
<proteinExistence type="predicted"/>
<evidence type="ECO:0000256" key="1">
    <source>
        <dbReference type="ARBA" id="ARBA00023268"/>
    </source>
</evidence>
<organism evidence="4 5">
    <name type="scientific">Parasitella parasitica</name>
    <dbReference type="NCBI Taxonomy" id="35722"/>
    <lineage>
        <taxon>Eukaryota</taxon>
        <taxon>Fungi</taxon>
        <taxon>Fungi incertae sedis</taxon>
        <taxon>Mucoromycota</taxon>
        <taxon>Mucoromycotina</taxon>
        <taxon>Mucoromycetes</taxon>
        <taxon>Mucorales</taxon>
        <taxon>Mucorineae</taxon>
        <taxon>Mucoraceae</taxon>
        <taxon>Parasitella</taxon>
    </lineage>
</organism>
<protein>
    <recommendedName>
        <fullName evidence="6">Integrase zinc-binding domain-containing protein</fullName>
    </recommendedName>
</protein>
<dbReference type="EMBL" id="LN733262">
    <property type="protein sequence ID" value="CEP16765.1"/>
    <property type="molecule type" value="Genomic_DNA"/>
</dbReference>
<dbReference type="Pfam" id="PF17921">
    <property type="entry name" value="Integrase_H2C2"/>
    <property type="match status" value="1"/>
</dbReference>
<dbReference type="AlphaFoldDB" id="A0A0B7NMJ2"/>
<dbReference type="InterPro" id="IPR050951">
    <property type="entry name" value="Retrovirus_Pol_polyprotein"/>
</dbReference>
<feature type="domain" description="Reverse transcriptase/retrotransposon-derived protein RNase H-like" evidence="2">
    <location>
        <begin position="1"/>
        <end position="66"/>
    </location>
</feature>
<dbReference type="PANTHER" id="PTHR37984">
    <property type="entry name" value="PROTEIN CBG26694"/>
    <property type="match status" value="1"/>
</dbReference>
<evidence type="ECO:0000313" key="4">
    <source>
        <dbReference type="EMBL" id="CEP16765.1"/>
    </source>
</evidence>
<evidence type="ECO:0008006" key="6">
    <source>
        <dbReference type="Google" id="ProtNLM"/>
    </source>
</evidence>
<gene>
    <name evidence="4" type="primary">PARPA_11040.1 scaffold 42168</name>
</gene>
<dbReference type="Proteomes" id="UP000054107">
    <property type="component" value="Unassembled WGS sequence"/>
</dbReference>
<dbReference type="OrthoDB" id="2430298at2759"/>
<dbReference type="GO" id="GO:0003824">
    <property type="term" value="F:catalytic activity"/>
    <property type="evidence" value="ECO:0007669"/>
    <property type="project" value="UniProtKB-KW"/>
</dbReference>
<reference evidence="4 5" key="1">
    <citation type="submission" date="2014-09" db="EMBL/GenBank/DDBJ databases">
        <authorList>
            <person name="Ellenberger Sabrina"/>
        </authorList>
    </citation>
    <scope>NUCLEOTIDE SEQUENCE [LARGE SCALE GENOMIC DNA]</scope>
    <source>
        <strain evidence="4 5">CBS 412.66</strain>
    </source>
</reference>
<dbReference type="SUPFAM" id="SSF56672">
    <property type="entry name" value="DNA/RNA polymerases"/>
    <property type="match status" value="1"/>
</dbReference>
<dbReference type="PANTHER" id="PTHR37984:SF5">
    <property type="entry name" value="PROTEIN NYNRIN-LIKE"/>
    <property type="match status" value="1"/>
</dbReference>
<dbReference type="STRING" id="35722.A0A0B7NMJ2"/>
<name>A0A0B7NMJ2_9FUNG</name>
<dbReference type="InterPro" id="IPR043502">
    <property type="entry name" value="DNA/RNA_pol_sf"/>
</dbReference>
<feature type="domain" description="Integrase zinc-binding" evidence="3">
    <location>
        <begin position="190"/>
        <end position="239"/>
    </location>
</feature>
<dbReference type="InterPro" id="IPR041588">
    <property type="entry name" value="Integrase_H2C2"/>
</dbReference>
<keyword evidence="1" id="KW-0511">Multifunctional enzyme</keyword>
<evidence type="ECO:0000259" key="2">
    <source>
        <dbReference type="Pfam" id="PF17919"/>
    </source>
</evidence>
<dbReference type="Pfam" id="PF17919">
    <property type="entry name" value="RT_RNaseH_2"/>
    <property type="match status" value="1"/>
</dbReference>
<evidence type="ECO:0000313" key="5">
    <source>
        <dbReference type="Proteomes" id="UP000054107"/>
    </source>
</evidence>
<keyword evidence="5" id="KW-1185">Reference proteome</keyword>